<gene>
    <name evidence="4" type="primary">prsE_3</name>
    <name evidence="4" type="ORF">HDIA_4820</name>
</gene>
<dbReference type="PANTHER" id="PTHR30386">
    <property type="entry name" value="MEMBRANE FUSION SUBUNIT OF EMRAB-TOLC MULTIDRUG EFFLUX PUMP"/>
    <property type="match status" value="1"/>
</dbReference>
<dbReference type="SUPFAM" id="SSF111369">
    <property type="entry name" value="HlyD-like secretion proteins"/>
    <property type="match status" value="1"/>
</dbReference>
<evidence type="ECO:0000256" key="1">
    <source>
        <dbReference type="SAM" id="Coils"/>
    </source>
</evidence>
<evidence type="ECO:0000259" key="3">
    <source>
        <dbReference type="Pfam" id="PF26002"/>
    </source>
</evidence>
<proteinExistence type="predicted"/>
<dbReference type="Pfam" id="PF25917">
    <property type="entry name" value="BSH_RND"/>
    <property type="match status" value="1"/>
</dbReference>
<dbReference type="PANTHER" id="PTHR30386:SF17">
    <property type="entry name" value="ALKALINE PROTEASE SECRETION PROTEIN APRE"/>
    <property type="match status" value="1"/>
</dbReference>
<feature type="domain" description="Multidrug resistance protein MdtA-like barrel-sandwich hybrid" evidence="2">
    <location>
        <begin position="42"/>
        <end position="290"/>
    </location>
</feature>
<evidence type="ECO:0000313" key="5">
    <source>
        <dbReference type="Proteomes" id="UP000223606"/>
    </source>
</evidence>
<keyword evidence="5" id="KW-1185">Reference proteome</keyword>
<evidence type="ECO:0000313" key="4">
    <source>
        <dbReference type="EMBL" id="SON58361.1"/>
    </source>
</evidence>
<dbReference type="InterPro" id="IPR050739">
    <property type="entry name" value="MFP"/>
</dbReference>
<dbReference type="Proteomes" id="UP000223606">
    <property type="component" value="Chromosome 1"/>
</dbReference>
<dbReference type="PRINTS" id="PR01490">
    <property type="entry name" value="RTXTOXIND"/>
</dbReference>
<keyword evidence="1" id="KW-0175">Coiled coil</keyword>
<dbReference type="KEGG" id="hdi:HDIA_4820"/>
<dbReference type="AlphaFoldDB" id="A0A2C9DEC4"/>
<dbReference type="InterPro" id="IPR058625">
    <property type="entry name" value="MdtA-like_BSH"/>
</dbReference>
<organism evidence="4 5">
    <name type="scientific">Hartmannibacter diazotrophicus</name>
    <dbReference type="NCBI Taxonomy" id="1482074"/>
    <lineage>
        <taxon>Bacteria</taxon>
        <taxon>Pseudomonadati</taxon>
        <taxon>Pseudomonadota</taxon>
        <taxon>Alphaproteobacteria</taxon>
        <taxon>Hyphomicrobiales</taxon>
        <taxon>Pleomorphomonadaceae</taxon>
        <taxon>Hartmannibacter</taxon>
    </lineage>
</organism>
<dbReference type="Pfam" id="PF26002">
    <property type="entry name" value="Beta-barrel_AprE"/>
    <property type="match status" value="1"/>
</dbReference>
<sequence length="428" mass="47715">MPALQISAWLLGAVLIALGAWAVAAPLEVRVVSPGEVASNERIVEIRAVTSGLVRQLHIRNGQHVRAGDVLVSFDDENLKSQKQLTQDKIRKLECKIDNARNELDLLNAHEEEIETAIRNVVPLSLDAFRQNKLPCPDFGNPRNIGLLAETLELAIMQIGNLQQMEASIGKQIEIAGSQLASVREDFEASSVLARKRLINASKSRESERVVRDNELKLVSLNSDRESIESSIYDNKKRAYLSIYNDMKTISSELESFNISLIDEKINLEALNNQIAMRTITAPIDGAAVDVNNFIVANFVQQSDLLLKLLPSARMNIVKARVSIDDIDNIQRQEKAVVSLPTNALLRDQFFEATIETINPITSTDGNFRGAQDYYEVTLRISDPAFNPAVERIYVGMPVNVLFSAERTTLAGAMLRPLTKNWPRIFEQ</sequence>
<name>A0A2C9DEC4_9HYPH</name>
<dbReference type="RefSeq" id="WP_162292692.1">
    <property type="nucleotide sequence ID" value="NZ_LT960614.1"/>
</dbReference>
<dbReference type="EMBL" id="LT960614">
    <property type="protein sequence ID" value="SON58361.1"/>
    <property type="molecule type" value="Genomic_DNA"/>
</dbReference>
<dbReference type="Gene3D" id="2.40.50.100">
    <property type="match status" value="1"/>
</dbReference>
<accession>A0A2C9DEC4</accession>
<protein>
    <submittedName>
        <fullName evidence="4">Type I secretion system membrane fusion protein PrsE</fullName>
    </submittedName>
</protein>
<dbReference type="Gene3D" id="2.40.30.170">
    <property type="match status" value="1"/>
</dbReference>
<feature type="domain" description="AprE-like beta-barrel" evidence="3">
    <location>
        <begin position="317"/>
        <end position="403"/>
    </location>
</feature>
<dbReference type="InterPro" id="IPR058982">
    <property type="entry name" value="Beta-barrel_AprE"/>
</dbReference>
<reference evidence="5" key="1">
    <citation type="submission" date="2017-09" db="EMBL/GenBank/DDBJ databases">
        <title>Genome sequence of Nannocystis excedens DSM 71.</title>
        <authorList>
            <person name="Blom J."/>
        </authorList>
    </citation>
    <scope>NUCLEOTIDE SEQUENCE [LARGE SCALE GENOMIC DNA]</scope>
    <source>
        <strain evidence="5">type strain: E19</strain>
    </source>
</reference>
<dbReference type="Gene3D" id="1.10.287.470">
    <property type="entry name" value="Helix hairpin bin"/>
    <property type="match status" value="1"/>
</dbReference>
<evidence type="ECO:0000259" key="2">
    <source>
        <dbReference type="Pfam" id="PF25917"/>
    </source>
</evidence>
<feature type="coiled-coil region" evidence="1">
    <location>
        <begin position="76"/>
        <end position="120"/>
    </location>
</feature>